<dbReference type="Gene3D" id="3.30.160.60">
    <property type="entry name" value="Classic Zinc Finger"/>
    <property type="match status" value="1"/>
</dbReference>
<dbReference type="InterPro" id="IPR039657">
    <property type="entry name" value="Dimethylallyltransferase"/>
</dbReference>
<evidence type="ECO:0000256" key="6">
    <source>
        <dbReference type="RuleBase" id="RU003783"/>
    </source>
</evidence>
<evidence type="ECO:0000256" key="3">
    <source>
        <dbReference type="ARBA" id="ARBA00022741"/>
    </source>
</evidence>
<dbReference type="Pfam" id="PF01715">
    <property type="entry name" value="IPPT"/>
    <property type="match status" value="1"/>
</dbReference>
<keyword evidence="3 5" id="KW-0547">Nucleotide-binding</keyword>
<dbReference type="InterPro" id="IPR018022">
    <property type="entry name" value="IPT"/>
</dbReference>
<dbReference type="AlphaFoldDB" id="A0A397TIR1"/>
<evidence type="ECO:0000313" key="8">
    <source>
        <dbReference type="EMBL" id="RIA98113.1"/>
    </source>
</evidence>
<dbReference type="SUPFAM" id="SSF57667">
    <property type="entry name" value="beta-beta-alpha zinc fingers"/>
    <property type="match status" value="1"/>
</dbReference>
<evidence type="ECO:0000256" key="4">
    <source>
        <dbReference type="ARBA" id="ARBA00022840"/>
    </source>
</evidence>
<dbReference type="Gene3D" id="3.40.50.300">
    <property type="entry name" value="P-loop containing nucleotide triphosphate hydrolases"/>
    <property type="match status" value="1"/>
</dbReference>
<dbReference type="Gene3D" id="1.10.20.140">
    <property type="match status" value="1"/>
</dbReference>
<dbReference type="Proteomes" id="UP000265703">
    <property type="component" value="Unassembled WGS sequence"/>
</dbReference>
<comment type="function">
    <text evidence="5">Catalyzes the transfer of a dimethylallyl group onto the adenine at position 37.</text>
</comment>
<keyword evidence="5" id="KW-0963">Cytoplasm</keyword>
<dbReference type="PIRSF" id="PIRSF039110">
    <property type="entry name" value="IPP_transferase"/>
    <property type="match status" value="1"/>
</dbReference>
<dbReference type="HAMAP" id="MF_00185">
    <property type="entry name" value="IPP_trans"/>
    <property type="match status" value="1"/>
</dbReference>
<name>A0A397TIR1_9GLOM</name>
<reference evidence="8 9" key="1">
    <citation type="submission" date="2018-06" db="EMBL/GenBank/DDBJ databases">
        <title>Comparative genomics reveals the genomic features of Rhizophagus irregularis, R. cerebriforme, R. diaphanum and Gigaspora rosea, and their symbiotic lifestyle signature.</title>
        <authorList>
            <person name="Morin E."/>
            <person name="San Clemente H."/>
            <person name="Chen E.C.H."/>
            <person name="De La Providencia I."/>
            <person name="Hainaut M."/>
            <person name="Kuo A."/>
            <person name="Kohler A."/>
            <person name="Murat C."/>
            <person name="Tang N."/>
            <person name="Roy S."/>
            <person name="Loubradou J."/>
            <person name="Henrissat B."/>
            <person name="Grigoriev I.V."/>
            <person name="Corradi N."/>
            <person name="Roux C."/>
            <person name="Martin F.M."/>
        </authorList>
    </citation>
    <scope>NUCLEOTIDE SEQUENCE [LARGE SCALE GENOMIC DNA]</scope>
    <source>
        <strain evidence="8 9">DAOM 227022</strain>
    </source>
</reference>
<dbReference type="InterPro" id="IPR036236">
    <property type="entry name" value="Znf_C2H2_sf"/>
</dbReference>
<dbReference type="PANTHER" id="PTHR11088">
    <property type="entry name" value="TRNA DIMETHYLALLYLTRANSFERASE"/>
    <property type="match status" value="1"/>
</dbReference>
<dbReference type="SUPFAM" id="SSF52540">
    <property type="entry name" value="P-loop containing nucleoside triphosphate hydrolases"/>
    <property type="match status" value="2"/>
</dbReference>
<dbReference type="GO" id="GO:0006400">
    <property type="term" value="P:tRNA modification"/>
    <property type="evidence" value="ECO:0007669"/>
    <property type="project" value="TreeGrafter"/>
</dbReference>
<evidence type="ECO:0000256" key="5">
    <source>
        <dbReference type="PIRNR" id="PIRNR039110"/>
    </source>
</evidence>
<dbReference type="GO" id="GO:0005524">
    <property type="term" value="F:ATP binding"/>
    <property type="evidence" value="ECO:0007669"/>
    <property type="project" value="UniProtKB-UniRule"/>
</dbReference>
<evidence type="ECO:0000256" key="2">
    <source>
        <dbReference type="ARBA" id="ARBA00022679"/>
    </source>
</evidence>
<evidence type="ECO:0000256" key="1">
    <source>
        <dbReference type="ARBA" id="ARBA00005842"/>
    </source>
</evidence>
<evidence type="ECO:0000256" key="7">
    <source>
        <dbReference type="RuleBase" id="RU003785"/>
    </source>
</evidence>
<accession>A0A397TIR1</accession>
<keyword evidence="5 6" id="KW-0819">tRNA processing</keyword>
<dbReference type="InterPro" id="IPR027417">
    <property type="entry name" value="P-loop_NTPase"/>
</dbReference>
<proteinExistence type="inferred from homology"/>
<evidence type="ECO:0000313" key="9">
    <source>
        <dbReference type="Proteomes" id="UP000265703"/>
    </source>
</evidence>
<dbReference type="InterPro" id="IPR030666">
    <property type="entry name" value="IPP_transferase_euk"/>
</dbReference>
<comment type="caution">
    <text evidence="8">The sequence shown here is derived from an EMBL/GenBank/DDBJ whole genome shotgun (WGS) entry which is preliminary data.</text>
</comment>
<protein>
    <recommendedName>
        <fullName evidence="5 6">tRNA dimethylallyltransferase</fullName>
        <ecNumber evidence="5 6">2.5.1.75</ecNumber>
    </recommendedName>
</protein>
<sequence>MQKGIIAIVGTTGVGKSDLGVQLAKTLQGEIINGDSMQVYKGLDIITNKIPLNEQETIPHHLMDFLEPHQEYRVTDFTKDALQIIDDIHNRQRIPIIVGGTNYYIQSLLWKNSLIEGDSLNIYEKESNIENDEILNAEPKIVYERLQKVDPVMASKWHWNDTRRVRRSLQVYLETGKPHSEWIKEQNLPEEKASSLRFPRTCIFWLYSDLEVLDHRLDARINKMIEGGLFEEINYLRNNVRTGEVKTPFGDGGFTRGIWQVIGYKEFDQYLAAVEESNDASYINELKQHGIESMKAATHRYARTQVRWIRNKLLYKCQQDSLVNILNENSSDIRMYLLDATSLETWNQEVRDKAIAIAKEFLENGTGPDPSSVNSRAKELLRPKKNMDDFEILDKWTKYQCDICTMFNDNIPRIINGESGWNQHLKSKKHKSNLKLKKQFDENYDGQFPPWFKKKKDAGSKTNV</sequence>
<comment type="catalytic activity">
    <reaction evidence="5 6">
        <text>adenosine(37) in tRNA + dimethylallyl diphosphate = N(6)-dimethylallyladenosine(37) in tRNA + diphosphate</text>
        <dbReference type="Rhea" id="RHEA:26482"/>
        <dbReference type="Rhea" id="RHEA-COMP:10162"/>
        <dbReference type="Rhea" id="RHEA-COMP:10375"/>
        <dbReference type="ChEBI" id="CHEBI:33019"/>
        <dbReference type="ChEBI" id="CHEBI:57623"/>
        <dbReference type="ChEBI" id="CHEBI:74411"/>
        <dbReference type="ChEBI" id="CHEBI:74415"/>
        <dbReference type="EC" id="2.5.1.75"/>
    </reaction>
</comment>
<comment type="similarity">
    <text evidence="1 5 7">Belongs to the IPP transferase family.</text>
</comment>
<dbReference type="EC" id="2.5.1.75" evidence="5 6"/>
<dbReference type="STRING" id="658196.A0A397TIR1"/>
<dbReference type="GO" id="GO:0005739">
    <property type="term" value="C:mitochondrion"/>
    <property type="evidence" value="ECO:0007669"/>
    <property type="project" value="TreeGrafter"/>
</dbReference>
<gene>
    <name evidence="8" type="ORF">C1645_813162</name>
</gene>
<organism evidence="8 9">
    <name type="scientific">Glomus cerebriforme</name>
    <dbReference type="NCBI Taxonomy" id="658196"/>
    <lineage>
        <taxon>Eukaryota</taxon>
        <taxon>Fungi</taxon>
        <taxon>Fungi incertae sedis</taxon>
        <taxon>Mucoromycota</taxon>
        <taxon>Glomeromycotina</taxon>
        <taxon>Glomeromycetes</taxon>
        <taxon>Glomerales</taxon>
        <taxon>Glomeraceae</taxon>
        <taxon>Glomus</taxon>
    </lineage>
</organism>
<keyword evidence="4 5" id="KW-0067">ATP-binding</keyword>
<dbReference type="NCBIfam" id="TIGR00174">
    <property type="entry name" value="miaA"/>
    <property type="match status" value="1"/>
</dbReference>
<dbReference type="EMBL" id="QKYT01000020">
    <property type="protein sequence ID" value="RIA98113.1"/>
    <property type="molecule type" value="Genomic_DNA"/>
</dbReference>
<dbReference type="OrthoDB" id="775260at2759"/>
<keyword evidence="9" id="KW-1185">Reference proteome</keyword>
<keyword evidence="2 5" id="KW-0808">Transferase</keyword>
<dbReference type="GO" id="GO:0052381">
    <property type="term" value="F:tRNA dimethylallyltransferase activity"/>
    <property type="evidence" value="ECO:0007669"/>
    <property type="project" value="UniProtKB-UniRule"/>
</dbReference>
<dbReference type="PANTHER" id="PTHR11088:SF89">
    <property type="entry name" value="TRNA DIMETHYLALLYLTRANSFERASE"/>
    <property type="match status" value="1"/>
</dbReference>